<accession>A0A7R8VF64</accession>
<organism evidence="1">
    <name type="scientific">Timema douglasi</name>
    <name type="common">Walking stick</name>
    <dbReference type="NCBI Taxonomy" id="61478"/>
    <lineage>
        <taxon>Eukaryota</taxon>
        <taxon>Metazoa</taxon>
        <taxon>Ecdysozoa</taxon>
        <taxon>Arthropoda</taxon>
        <taxon>Hexapoda</taxon>
        <taxon>Insecta</taxon>
        <taxon>Pterygota</taxon>
        <taxon>Neoptera</taxon>
        <taxon>Polyneoptera</taxon>
        <taxon>Phasmatodea</taxon>
        <taxon>Timematodea</taxon>
        <taxon>Timematoidea</taxon>
        <taxon>Timematidae</taxon>
        <taxon>Timema</taxon>
    </lineage>
</organism>
<proteinExistence type="predicted"/>
<dbReference type="EMBL" id="OA564959">
    <property type="protein sequence ID" value="CAD7195969.1"/>
    <property type="molecule type" value="Genomic_DNA"/>
</dbReference>
<gene>
    <name evidence="1" type="ORF">TDIB3V08_LOCUS2332</name>
</gene>
<reference evidence="1" key="1">
    <citation type="submission" date="2020-11" db="EMBL/GenBank/DDBJ databases">
        <authorList>
            <person name="Tran Van P."/>
        </authorList>
    </citation>
    <scope>NUCLEOTIDE SEQUENCE</scope>
</reference>
<dbReference type="AlphaFoldDB" id="A0A7R8VF64"/>
<name>A0A7R8VF64_TIMDO</name>
<sequence length="70" mass="7931">MNHNPYRSYLKSLSVGGAEFKYYDLPALGQNYESLLCLTVQSALVSFLRTCTGRSNHPSYCLDRPTVHVF</sequence>
<evidence type="ECO:0000313" key="1">
    <source>
        <dbReference type="EMBL" id="CAD7195969.1"/>
    </source>
</evidence>
<protein>
    <submittedName>
        <fullName evidence="1">Uncharacterized protein</fullName>
    </submittedName>
</protein>